<sequence>MGHSRVTTASESHWNPPHTWPTAVGEYRSALEPANAGPGSRRWWNGKRWSRPYGVDWPEALKAKCRAESGEFAPYWLPNADGAVQERTQSGR</sequence>
<feature type="region of interest" description="Disordered" evidence="1">
    <location>
        <begin position="1"/>
        <end position="21"/>
    </location>
</feature>
<proteinExistence type="predicted"/>
<evidence type="ECO:0000313" key="3">
    <source>
        <dbReference type="Proteomes" id="UP000008311"/>
    </source>
</evidence>
<dbReference type="EMBL" id="EQ993222">
    <property type="protein sequence ID" value="EEF22512.1"/>
    <property type="molecule type" value="Genomic_DNA"/>
</dbReference>
<dbReference type="InParanoid" id="B9TNQ1"/>
<dbReference type="Proteomes" id="UP000008311">
    <property type="component" value="Unassembled WGS sequence"/>
</dbReference>
<evidence type="ECO:0008006" key="4">
    <source>
        <dbReference type="Google" id="ProtNLM"/>
    </source>
</evidence>
<gene>
    <name evidence="2" type="ORF">RCOM_2077140</name>
</gene>
<reference evidence="3" key="1">
    <citation type="journal article" date="2010" name="Nat. Biotechnol.">
        <title>Draft genome sequence of the oilseed species Ricinus communis.</title>
        <authorList>
            <person name="Chan A.P."/>
            <person name="Crabtree J."/>
            <person name="Zhao Q."/>
            <person name="Lorenzi H."/>
            <person name="Orvis J."/>
            <person name="Puiu D."/>
            <person name="Melake-Berhan A."/>
            <person name="Jones K.M."/>
            <person name="Redman J."/>
            <person name="Chen G."/>
            <person name="Cahoon E.B."/>
            <person name="Gedil M."/>
            <person name="Stanke M."/>
            <person name="Haas B.J."/>
            <person name="Wortman J.R."/>
            <person name="Fraser-Liggett C.M."/>
            <person name="Ravel J."/>
            <person name="Rabinowicz P.D."/>
        </authorList>
    </citation>
    <scope>NUCLEOTIDE SEQUENCE [LARGE SCALE GENOMIC DNA]</scope>
    <source>
        <strain evidence="3">cv. Hale</strain>
    </source>
</reference>
<evidence type="ECO:0000313" key="2">
    <source>
        <dbReference type="EMBL" id="EEF22512.1"/>
    </source>
</evidence>
<keyword evidence="3" id="KW-1185">Reference proteome</keyword>
<name>B9TNQ1_RICCO</name>
<protein>
    <recommendedName>
        <fullName evidence="4">DUF2510 domain-containing protein</fullName>
    </recommendedName>
</protein>
<accession>B9TNQ1</accession>
<feature type="compositionally biased region" description="Polar residues" evidence="1">
    <location>
        <begin position="1"/>
        <end position="13"/>
    </location>
</feature>
<evidence type="ECO:0000256" key="1">
    <source>
        <dbReference type="SAM" id="MobiDB-lite"/>
    </source>
</evidence>
<dbReference type="AlphaFoldDB" id="B9TNQ1"/>
<organism evidence="2 3">
    <name type="scientific">Ricinus communis</name>
    <name type="common">Castor bean</name>
    <dbReference type="NCBI Taxonomy" id="3988"/>
    <lineage>
        <taxon>Eukaryota</taxon>
        <taxon>Viridiplantae</taxon>
        <taxon>Streptophyta</taxon>
        <taxon>Embryophyta</taxon>
        <taxon>Tracheophyta</taxon>
        <taxon>Spermatophyta</taxon>
        <taxon>Magnoliopsida</taxon>
        <taxon>eudicotyledons</taxon>
        <taxon>Gunneridae</taxon>
        <taxon>Pentapetalae</taxon>
        <taxon>rosids</taxon>
        <taxon>fabids</taxon>
        <taxon>Malpighiales</taxon>
        <taxon>Euphorbiaceae</taxon>
        <taxon>Acalyphoideae</taxon>
        <taxon>Acalypheae</taxon>
        <taxon>Ricinus</taxon>
    </lineage>
</organism>